<feature type="transmembrane region" description="Helical" evidence="1">
    <location>
        <begin position="12"/>
        <end position="29"/>
    </location>
</feature>
<sequence length="167" mass="19788">MKENLKKIFSAYNLLFAVVLGLIFLVIIINKNANTSLSSRQINDFPWNKRSVYIKQLELLSKLKHISLNDENVLTYINQLILISKNLEDNKTLEYAHDLKIKYLLSHIKQLLEDSKNYEYIDDLSFNEKVSLYLLTKDERLMNYIIEKSNEFEKIKFSKILEVLTEH</sequence>
<dbReference type="Proteomes" id="UP000007161">
    <property type="component" value="Chromosome"/>
</dbReference>
<dbReference type="AlphaFoldDB" id="H2J5Y5"/>
<dbReference type="RefSeq" id="WP_014297275.1">
    <property type="nucleotide sequence ID" value="NC_016751.1"/>
</dbReference>
<accession>H2J5Y5</accession>
<reference evidence="2 3" key="1">
    <citation type="journal article" date="2012" name="J. Bacteriol.">
        <title>Complete Genome Sequence of the Thermophilic, Piezophilic, Heterotrophic Bacterium Marinitoga piezophila KA3.</title>
        <authorList>
            <person name="Lucas S."/>
            <person name="Han J."/>
            <person name="Lapidus A."/>
            <person name="Cheng J.F."/>
            <person name="Goodwin L.A."/>
            <person name="Pitluck S."/>
            <person name="Peters L."/>
            <person name="Mikhailova N."/>
            <person name="Teshima H."/>
            <person name="Detter J.C."/>
            <person name="Han C."/>
            <person name="Tapia R."/>
            <person name="Land M."/>
            <person name="Hauser L."/>
            <person name="Kyrpides N.C."/>
            <person name="Ivanova N."/>
            <person name="Pagani I."/>
            <person name="Vannier P."/>
            <person name="Oger P."/>
            <person name="Bartlett D.H."/>
            <person name="Noll K.M."/>
            <person name="Woyke T."/>
            <person name="Jebbar M."/>
        </authorList>
    </citation>
    <scope>NUCLEOTIDE SEQUENCE [LARGE SCALE GENOMIC DNA]</scope>
    <source>
        <strain evidence="3">DSM 14283 / JCM 11233 / KA3</strain>
    </source>
</reference>
<evidence type="ECO:0000256" key="1">
    <source>
        <dbReference type="SAM" id="Phobius"/>
    </source>
</evidence>
<evidence type="ECO:0000313" key="2">
    <source>
        <dbReference type="EMBL" id="AEX86204.1"/>
    </source>
</evidence>
<keyword evidence="1" id="KW-0812">Transmembrane</keyword>
<evidence type="ECO:0000313" key="3">
    <source>
        <dbReference type="Proteomes" id="UP000007161"/>
    </source>
</evidence>
<reference evidence="3" key="2">
    <citation type="submission" date="2012-01" db="EMBL/GenBank/DDBJ databases">
        <title>Complete sequence of chromosome of Marinitoga piezophila KA3.</title>
        <authorList>
            <person name="Lucas S."/>
            <person name="Han J."/>
            <person name="Lapidus A."/>
            <person name="Cheng J.-F."/>
            <person name="Goodwin L."/>
            <person name="Pitluck S."/>
            <person name="Peters L."/>
            <person name="Mikhailova N."/>
            <person name="Teshima H."/>
            <person name="Detter J.C."/>
            <person name="Han C."/>
            <person name="Tapia R."/>
            <person name="Land M."/>
            <person name="Hauser L."/>
            <person name="Kyrpides N."/>
            <person name="Ivanova N."/>
            <person name="Pagani I."/>
            <person name="Jebbar M."/>
            <person name="Vannier P."/>
            <person name="Oger P."/>
            <person name="Cario A."/>
            <person name="Bartlett D."/>
            <person name="Noll K.M."/>
            <person name="Woyke T."/>
        </authorList>
    </citation>
    <scope>NUCLEOTIDE SEQUENCE [LARGE SCALE GENOMIC DNA]</scope>
    <source>
        <strain evidence="3">DSM 14283 / JCM 11233 / KA3</strain>
    </source>
</reference>
<name>H2J5Y5_MARPK</name>
<dbReference type="EMBL" id="CP003257">
    <property type="protein sequence ID" value="AEX86204.1"/>
    <property type="molecule type" value="Genomic_DNA"/>
</dbReference>
<dbReference type="STRING" id="443254.Marpi_1823"/>
<proteinExistence type="predicted"/>
<dbReference type="OrthoDB" id="47044at2"/>
<gene>
    <name evidence="2" type="ordered locus">Marpi_1823</name>
</gene>
<dbReference type="HOGENOM" id="CLU_1592613_0_0_0"/>
<keyword evidence="1" id="KW-0472">Membrane</keyword>
<dbReference type="KEGG" id="mpz:Marpi_1823"/>
<organism evidence="2 3">
    <name type="scientific">Marinitoga piezophila (strain DSM 14283 / JCM 11233 / KA3)</name>
    <dbReference type="NCBI Taxonomy" id="443254"/>
    <lineage>
        <taxon>Bacteria</taxon>
        <taxon>Thermotogati</taxon>
        <taxon>Thermotogota</taxon>
        <taxon>Thermotogae</taxon>
        <taxon>Petrotogales</taxon>
        <taxon>Petrotogaceae</taxon>
        <taxon>Marinitoga</taxon>
    </lineage>
</organism>
<protein>
    <submittedName>
        <fullName evidence="2">Uncharacterized protein</fullName>
    </submittedName>
</protein>
<keyword evidence="3" id="KW-1185">Reference proteome</keyword>
<keyword evidence="1" id="KW-1133">Transmembrane helix</keyword>